<keyword evidence="4" id="KW-0186">Copper</keyword>
<dbReference type="PROSITE" id="PS50846">
    <property type="entry name" value="HMA_2"/>
    <property type="match status" value="1"/>
</dbReference>
<dbReference type="InterPro" id="IPR006121">
    <property type="entry name" value="HMA_dom"/>
</dbReference>
<evidence type="ECO:0000313" key="10">
    <source>
        <dbReference type="Proteomes" id="UP000807306"/>
    </source>
</evidence>
<keyword evidence="1" id="KW-0813">Transport</keyword>
<keyword evidence="10" id="KW-1185">Reference proteome</keyword>
<keyword evidence="3" id="KW-0187">Copper transport</keyword>
<gene>
    <name evidence="9" type="ORF">CPB83DRAFT_758798</name>
</gene>
<dbReference type="InterPro" id="IPR036163">
    <property type="entry name" value="HMA_dom_sf"/>
</dbReference>
<evidence type="ECO:0000256" key="4">
    <source>
        <dbReference type="ARBA" id="ARBA00023008"/>
    </source>
</evidence>
<dbReference type="Gene3D" id="3.30.70.100">
    <property type="match status" value="1"/>
</dbReference>
<keyword evidence="6" id="KW-0143">Chaperone</keyword>
<evidence type="ECO:0000256" key="2">
    <source>
        <dbReference type="ARBA" id="ARBA00022723"/>
    </source>
</evidence>
<keyword evidence="2" id="KW-0479">Metal-binding</keyword>
<protein>
    <recommendedName>
        <fullName evidence="8">HMA domain-containing protein</fullName>
    </recommendedName>
</protein>
<feature type="non-terminal residue" evidence="9">
    <location>
        <position position="1"/>
    </location>
</feature>
<dbReference type="AlphaFoldDB" id="A0A9P6EPZ6"/>
<comment type="similarity">
    <text evidence="7">Belongs to the ATX1 family.</text>
</comment>
<dbReference type="GO" id="GO:0046872">
    <property type="term" value="F:metal ion binding"/>
    <property type="evidence" value="ECO:0007669"/>
    <property type="project" value="UniProtKB-KW"/>
</dbReference>
<evidence type="ECO:0000313" key="9">
    <source>
        <dbReference type="EMBL" id="KAF9533017.1"/>
    </source>
</evidence>
<dbReference type="OrthoDB" id="689350at2759"/>
<dbReference type="Pfam" id="PF00403">
    <property type="entry name" value="HMA"/>
    <property type="match status" value="1"/>
</dbReference>
<sequence length="100" mass="10973">HKYKFDVKMTCGGCSGAVNRVLKKAQDNGDGVSEYDVNLEKQEVLVTGTIPYDALLEKIKKTGKEVSLLSTPASVSIPTLVRFALVKHSSRMLAYLLMIN</sequence>
<evidence type="ECO:0000256" key="1">
    <source>
        <dbReference type="ARBA" id="ARBA00022448"/>
    </source>
</evidence>
<dbReference type="InterPro" id="IPR051881">
    <property type="entry name" value="Copper_transport_ATOX1-like"/>
</dbReference>
<dbReference type="GO" id="GO:0006825">
    <property type="term" value="P:copper ion transport"/>
    <property type="evidence" value="ECO:0007669"/>
    <property type="project" value="UniProtKB-KW"/>
</dbReference>
<dbReference type="FunFam" id="3.30.70.100:FF:000008">
    <property type="entry name" value="Copper transport protein ATOX1"/>
    <property type="match status" value="1"/>
</dbReference>
<comment type="caution">
    <text evidence="9">The sequence shown here is derived from an EMBL/GenBank/DDBJ whole genome shotgun (WGS) entry which is preliminary data.</text>
</comment>
<evidence type="ECO:0000256" key="6">
    <source>
        <dbReference type="ARBA" id="ARBA00023186"/>
    </source>
</evidence>
<evidence type="ECO:0000256" key="3">
    <source>
        <dbReference type="ARBA" id="ARBA00022796"/>
    </source>
</evidence>
<evidence type="ECO:0000259" key="8">
    <source>
        <dbReference type="PROSITE" id="PS50846"/>
    </source>
</evidence>
<keyword evidence="5" id="KW-0406">Ion transport</keyword>
<organism evidence="9 10">
    <name type="scientific">Crepidotus variabilis</name>
    <dbReference type="NCBI Taxonomy" id="179855"/>
    <lineage>
        <taxon>Eukaryota</taxon>
        <taxon>Fungi</taxon>
        <taxon>Dikarya</taxon>
        <taxon>Basidiomycota</taxon>
        <taxon>Agaricomycotina</taxon>
        <taxon>Agaricomycetes</taxon>
        <taxon>Agaricomycetidae</taxon>
        <taxon>Agaricales</taxon>
        <taxon>Agaricineae</taxon>
        <taxon>Crepidotaceae</taxon>
        <taxon>Crepidotus</taxon>
    </lineage>
</organism>
<accession>A0A9P6EPZ6</accession>
<dbReference type="PANTHER" id="PTHR46365:SF1">
    <property type="entry name" value="COPPER TRANSPORT PROTEIN ATOX1"/>
    <property type="match status" value="1"/>
</dbReference>
<dbReference type="GO" id="GO:0016531">
    <property type="term" value="F:copper chaperone activity"/>
    <property type="evidence" value="ECO:0007669"/>
    <property type="project" value="TreeGrafter"/>
</dbReference>
<dbReference type="GO" id="GO:0005829">
    <property type="term" value="C:cytosol"/>
    <property type="evidence" value="ECO:0007669"/>
    <property type="project" value="TreeGrafter"/>
</dbReference>
<evidence type="ECO:0000256" key="5">
    <source>
        <dbReference type="ARBA" id="ARBA00023065"/>
    </source>
</evidence>
<reference evidence="9" key="1">
    <citation type="submission" date="2020-11" db="EMBL/GenBank/DDBJ databases">
        <authorList>
            <consortium name="DOE Joint Genome Institute"/>
            <person name="Ahrendt S."/>
            <person name="Riley R."/>
            <person name="Andreopoulos W."/>
            <person name="Labutti K."/>
            <person name="Pangilinan J."/>
            <person name="Ruiz-Duenas F.J."/>
            <person name="Barrasa J.M."/>
            <person name="Sanchez-Garcia M."/>
            <person name="Camarero S."/>
            <person name="Miyauchi S."/>
            <person name="Serrano A."/>
            <person name="Linde D."/>
            <person name="Babiker R."/>
            <person name="Drula E."/>
            <person name="Ayuso-Fernandez I."/>
            <person name="Pacheco R."/>
            <person name="Padilla G."/>
            <person name="Ferreira P."/>
            <person name="Barriuso J."/>
            <person name="Kellner H."/>
            <person name="Castanera R."/>
            <person name="Alfaro M."/>
            <person name="Ramirez L."/>
            <person name="Pisabarro A.G."/>
            <person name="Kuo A."/>
            <person name="Tritt A."/>
            <person name="Lipzen A."/>
            <person name="He G."/>
            <person name="Yan M."/>
            <person name="Ng V."/>
            <person name="Cullen D."/>
            <person name="Martin F."/>
            <person name="Rosso M.-N."/>
            <person name="Henrissat B."/>
            <person name="Hibbett D."/>
            <person name="Martinez A.T."/>
            <person name="Grigoriev I.V."/>
        </authorList>
    </citation>
    <scope>NUCLEOTIDE SEQUENCE</scope>
    <source>
        <strain evidence="9">CBS 506.95</strain>
    </source>
</reference>
<feature type="domain" description="HMA" evidence="8">
    <location>
        <begin position="1"/>
        <end position="67"/>
    </location>
</feature>
<dbReference type="EMBL" id="MU157830">
    <property type="protein sequence ID" value="KAF9533017.1"/>
    <property type="molecule type" value="Genomic_DNA"/>
</dbReference>
<evidence type="ECO:0000256" key="7">
    <source>
        <dbReference type="ARBA" id="ARBA00038171"/>
    </source>
</evidence>
<proteinExistence type="inferred from homology"/>
<dbReference type="SUPFAM" id="SSF55008">
    <property type="entry name" value="HMA, heavy metal-associated domain"/>
    <property type="match status" value="1"/>
</dbReference>
<dbReference type="Proteomes" id="UP000807306">
    <property type="component" value="Unassembled WGS sequence"/>
</dbReference>
<dbReference type="PANTHER" id="PTHR46365">
    <property type="entry name" value="COPPER TRANSPORT PROTEIN ATOX1"/>
    <property type="match status" value="1"/>
</dbReference>
<name>A0A9P6EPZ6_9AGAR</name>
<dbReference type="CDD" id="cd00371">
    <property type="entry name" value="HMA"/>
    <property type="match status" value="1"/>
</dbReference>